<sequence length="246" mass="27625">MDKQVNRCTKPFGGISIILVGDIGQLSPITVQVLYHNKIQSDVAIEGYCMYREFTTVVKFKTNERAKGADVQQEIFRVLQIRASDDNSNIEDWNMLLSRQQQKVENITEFLESAVRLSFGNQKVAQDNFSKLSDLKVSIVEINAHNSHSKVKSFTAEEMGGLEPTLYVGKNAKLKMSEYQTPKKKLKFGDSTTPTSSPSSNTSYTAYMQRVDEVQNSVSGNGNRYFDVNLQIGETNTSYPSNDCCE</sequence>
<organism evidence="1 2">
    <name type="scientific">Stylophora pistillata</name>
    <name type="common">Smooth cauliflower coral</name>
    <dbReference type="NCBI Taxonomy" id="50429"/>
    <lineage>
        <taxon>Eukaryota</taxon>
        <taxon>Metazoa</taxon>
        <taxon>Cnidaria</taxon>
        <taxon>Anthozoa</taxon>
        <taxon>Hexacorallia</taxon>
        <taxon>Scleractinia</taxon>
        <taxon>Astrocoeniina</taxon>
        <taxon>Pocilloporidae</taxon>
        <taxon>Stylophora</taxon>
    </lineage>
</organism>
<dbReference type="OrthoDB" id="5969700at2759"/>
<evidence type="ECO:0000313" key="1">
    <source>
        <dbReference type="EMBL" id="PFX22129.1"/>
    </source>
</evidence>
<proteinExistence type="predicted"/>
<name>A0A2B4RZA2_STYPI</name>
<reference evidence="2" key="1">
    <citation type="journal article" date="2017" name="bioRxiv">
        <title>Comparative analysis of the genomes of Stylophora pistillata and Acropora digitifera provides evidence for extensive differences between species of corals.</title>
        <authorList>
            <person name="Voolstra C.R."/>
            <person name="Li Y."/>
            <person name="Liew Y.J."/>
            <person name="Baumgarten S."/>
            <person name="Zoccola D."/>
            <person name="Flot J.-F."/>
            <person name="Tambutte S."/>
            <person name="Allemand D."/>
            <person name="Aranda M."/>
        </authorList>
    </citation>
    <scope>NUCLEOTIDE SEQUENCE [LARGE SCALE GENOMIC DNA]</scope>
</reference>
<keyword evidence="2" id="KW-1185">Reference proteome</keyword>
<dbReference type="AlphaFoldDB" id="A0A2B4RZA2"/>
<dbReference type="Proteomes" id="UP000225706">
    <property type="component" value="Unassembled WGS sequence"/>
</dbReference>
<evidence type="ECO:0008006" key="3">
    <source>
        <dbReference type="Google" id="ProtNLM"/>
    </source>
</evidence>
<protein>
    <recommendedName>
        <fullName evidence="3">DNA helicase</fullName>
    </recommendedName>
</protein>
<gene>
    <name evidence="1" type="ORF">AWC38_SpisGene13353</name>
</gene>
<comment type="caution">
    <text evidence="1">The sequence shown here is derived from an EMBL/GenBank/DDBJ whole genome shotgun (WGS) entry which is preliminary data.</text>
</comment>
<accession>A0A2B4RZA2</accession>
<dbReference type="EMBL" id="LSMT01000250">
    <property type="protein sequence ID" value="PFX22129.1"/>
    <property type="molecule type" value="Genomic_DNA"/>
</dbReference>
<evidence type="ECO:0000313" key="2">
    <source>
        <dbReference type="Proteomes" id="UP000225706"/>
    </source>
</evidence>